<comment type="catalytic activity">
    <reaction evidence="3">
        <text>L-glutaminyl-[protein] + H2O = L-glutamyl-[protein] + NH4(+)</text>
        <dbReference type="Rhea" id="RHEA:16441"/>
        <dbReference type="Rhea" id="RHEA-COMP:10207"/>
        <dbReference type="Rhea" id="RHEA-COMP:10208"/>
        <dbReference type="ChEBI" id="CHEBI:15377"/>
        <dbReference type="ChEBI" id="CHEBI:28938"/>
        <dbReference type="ChEBI" id="CHEBI:29973"/>
        <dbReference type="ChEBI" id="CHEBI:30011"/>
        <dbReference type="EC" id="3.5.1.44"/>
    </reaction>
</comment>
<dbReference type="HAMAP" id="MF_01440">
    <property type="entry name" value="CheD"/>
    <property type="match status" value="1"/>
</dbReference>
<dbReference type="CDD" id="cd16352">
    <property type="entry name" value="CheD"/>
    <property type="match status" value="1"/>
</dbReference>
<dbReference type="GO" id="GO:0006935">
    <property type="term" value="P:chemotaxis"/>
    <property type="evidence" value="ECO:0007669"/>
    <property type="project" value="UniProtKB-UniRule"/>
</dbReference>
<accession>G2D9C3</accession>
<sequence length="221" mass="24755">MARPYTEKSGRTKMSRHQLGKPLPGFERINRYWDRQHSTAAAKILPGEYYVTKQDEIITTVLGSCVSACVWDQVFGIGGMNHFMLPLSESGNWGGGAIISGATRYGNYAMEHMINDILKHGGHRPNLAVKIFGGGKIISNISNVGGNNVDFVKSYIQEEGLKLMSEDVGDIYPRKVVFFPASGRVRVKKLKRMHNDTIVQREKVYQHDIEQEPLEGAVELF</sequence>
<dbReference type="Gene3D" id="3.30.1330.200">
    <property type="match status" value="1"/>
</dbReference>
<keyword evidence="4" id="KW-0675">Receptor</keyword>
<dbReference type="EC" id="3.5.1.44" evidence="3"/>
<dbReference type="PANTHER" id="PTHR35147:SF2">
    <property type="entry name" value="CHEMORECEPTOR GLUTAMINE DEAMIDASE CHED-RELATED"/>
    <property type="match status" value="1"/>
</dbReference>
<keyword evidence="1 3" id="KW-0145">Chemotaxis</keyword>
<dbReference type="EMBL" id="AFOC01000002">
    <property type="protein sequence ID" value="EGV52836.1"/>
    <property type="molecule type" value="Genomic_DNA"/>
</dbReference>
<comment type="function">
    <text evidence="3">Probably deamidates glutamine residues to glutamate on methyl-accepting chemotaxis receptors (MCPs), playing an important role in chemotaxis.</text>
</comment>
<reference evidence="4" key="1">
    <citation type="journal article" date="2011" name="ISME J.">
        <title>The endosymbionts of the deep-sea tubeworms Riftia pachyptila and Tevnia jerichonana share an identical physiology as revealed by proteogenomic analyses.</title>
        <authorList>
            <person name="Gardebrecht A."/>
            <person name="Markert S."/>
            <person name="Felbeck H."/>
            <person name="Thuermer A."/>
            <person name="Albrecht D."/>
            <person name="Wollherr A."/>
            <person name="Kabisch J."/>
            <person name="Lehmann R."/>
            <person name="Daniel R."/>
            <person name="Liesegang H."/>
            <person name="Hecker M."/>
            <person name="Sievert S.M."/>
            <person name="Schweder T."/>
        </authorList>
    </citation>
    <scope>NUCLEOTIDE SEQUENCE [LARGE SCALE GENOMIC DNA]</scope>
</reference>
<proteinExistence type="inferred from homology"/>
<dbReference type="PATRIC" id="fig|1048808.3.peg.149"/>
<dbReference type="InterPro" id="IPR011324">
    <property type="entry name" value="Cytotoxic_necrot_fac-like_cat"/>
</dbReference>
<keyword evidence="2 3" id="KW-0378">Hydrolase</keyword>
<dbReference type="PANTHER" id="PTHR35147">
    <property type="entry name" value="CHEMORECEPTOR GLUTAMINE DEAMIDASE CHED-RELATED"/>
    <property type="match status" value="1"/>
</dbReference>
<comment type="caution">
    <text evidence="4">The sequence shown here is derived from an EMBL/GenBank/DDBJ whole genome shotgun (WGS) entry which is preliminary data.</text>
</comment>
<dbReference type="SUPFAM" id="SSF64438">
    <property type="entry name" value="CNF1/YfiH-like putative cysteine hydrolases"/>
    <property type="match status" value="1"/>
</dbReference>
<dbReference type="NCBIfam" id="NF010013">
    <property type="entry name" value="PRK13487.1"/>
    <property type="match status" value="1"/>
</dbReference>
<organism evidence="4 5">
    <name type="scientific">endosymbiont of Riftia pachyptila</name>
    <name type="common">vent Ph05</name>
    <dbReference type="NCBI Taxonomy" id="1048808"/>
    <lineage>
        <taxon>Bacteria</taxon>
        <taxon>Pseudomonadati</taxon>
        <taxon>Pseudomonadota</taxon>
        <taxon>Gammaproteobacteria</taxon>
        <taxon>sulfur-oxidizing symbionts</taxon>
    </lineage>
</organism>
<evidence type="ECO:0000313" key="5">
    <source>
        <dbReference type="Proteomes" id="UP000004491"/>
    </source>
</evidence>
<dbReference type="AlphaFoldDB" id="G2D9C3"/>
<dbReference type="GO" id="GO:0050568">
    <property type="term" value="F:protein-glutamine glutaminase activity"/>
    <property type="evidence" value="ECO:0007669"/>
    <property type="project" value="UniProtKB-UniRule"/>
</dbReference>
<evidence type="ECO:0000256" key="1">
    <source>
        <dbReference type="ARBA" id="ARBA00022500"/>
    </source>
</evidence>
<dbReference type="InterPro" id="IPR005659">
    <property type="entry name" value="Chemorcpt_Glu_NH3ase_CheD"/>
</dbReference>
<dbReference type="Pfam" id="PF03975">
    <property type="entry name" value="CheD"/>
    <property type="match status" value="1"/>
</dbReference>
<name>G2D9C3_9GAMM</name>
<dbReference type="InterPro" id="IPR038592">
    <property type="entry name" value="CheD-like_sf"/>
</dbReference>
<dbReference type="Proteomes" id="UP000004491">
    <property type="component" value="Unassembled WGS sequence"/>
</dbReference>
<evidence type="ECO:0000313" key="4">
    <source>
        <dbReference type="EMBL" id="EGV52836.1"/>
    </source>
</evidence>
<evidence type="ECO:0000256" key="2">
    <source>
        <dbReference type="ARBA" id="ARBA00022801"/>
    </source>
</evidence>
<protein>
    <recommendedName>
        <fullName evidence="3">Probable chemoreceptor glutamine deamidase CheD</fullName>
        <ecNumber evidence="3">3.5.1.44</ecNumber>
    </recommendedName>
</protein>
<keyword evidence="5" id="KW-1185">Reference proteome</keyword>
<gene>
    <name evidence="3" type="primary">cheD</name>
    <name evidence="4" type="ORF">Rifp1Sym_ab00620</name>
</gene>
<evidence type="ECO:0000256" key="3">
    <source>
        <dbReference type="HAMAP-Rule" id="MF_01440"/>
    </source>
</evidence>
<comment type="similarity">
    <text evidence="3">Belongs to the CheD family.</text>
</comment>